<evidence type="ECO:0000313" key="1">
    <source>
        <dbReference type="EMBL" id="WIV18975.1"/>
    </source>
</evidence>
<evidence type="ECO:0000313" key="2">
    <source>
        <dbReference type="Proteomes" id="UP001236415"/>
    </source>
</evidence>
<name>A0ABY8X0J0_9BACL</name>
<dbReference type="Proteomes" id="UP001236415">
    <property type="component" value="Chromosome"/>
</dbReference>
<gene>
    <name evidence="1" type="ORF">QPK24_22080</name>
</gene>
<protein>
    <recommendedName>
        <fullName evidence="3">Ig-like domain-containing protein</fullName>
    </recommendedName>
</protein>
<proteinExistence type="predicted"/>
<dbReference type="EMBL" id="CP127162">
    <property type="protein sequence ID" value="WIV18975.1"/>
    <property type="molecule type" value="Genomic_DNA"/>
</dbReference>
<accession>A0ABY8X0J0</accession>
<organism evidence="1 2">
    <name type="scientific">Paenibacillus polygoni</name>
    <dbReference type="NCBI Taxonomy" id="3050112"/>
    <lineage>
        <taxon>Bacteria</taxon>
        <taxon>Bacillati</taxon>
        <taxon>Bacillota</taxon>
        <taxon>Bacilli</taxon>
        <taxon>Bacillales</taxon>
        <taxon>Paenibacillaceae</taxon>
        <taxon>Paenibacillus</taxon>
    </lineage>
</organism>
<reference evidence="1 2" key="1">
    <citation type="submission" date="2023-06" db="EMBL/GenBank/DDBJ databases">
        <title>Paenibacillus polygonum sp. nov., an endophytic bacterium, isolated from Polygonum lapathifolium L. in Nanji Wetland National Nature Reserve, South of Poyang Lake, Jiangxi Province, China.</title>
        <authorList>
            <person name="Yu Z."/>
        </authorList>
    </citation>
    <scope>NUCLEOTIDE SEQUENCE [LARGE SCALE GENOMIC DNA]</scope>
    <source>
        <strain evidence="1 2">C31</strain>
    </source>
</reference>
<sequence>MKTKPIVRAIIVVEEANFVPNQEESKMILIQPILNFNVPFIPTQLSFNIVVSLSHFSRGEKYNVEVRLKDTTGNYLNSMSWEISDHDEENDIPAGGIIVAGIKNLPIYNEGNYDIEVFADNEKVGEEFFTVYKNRG</sequence>
<dbReference type="Pfam" id="PF22091">
    <property type="entry name" value="DUF6941"/>
    <property type="match status" value="1"/>
</dbReference>
<evidence type="ECO:0008006" key="3">
    <source>
        <dbReference type="Google" id="ProtNLM"/>
    </source>
</evidence>
<dbReference type="InterPro" id="IPR054221">
    <property type="entry name" value="DUF6941"/>
</dbReference>
<keyword evidence="2" id="KW-1185">Reference proteome</keyword>
<dbReference type="RefSeq" id="WP_285744743.1">
    <property type="nucleotide sequence ID" value="NZ_CP127162.1"/>
</dbReference>